<dbReference type="InterPro" id="IPR050079">
    <property type="entry name" value="DEAD_box_RNA_helicase"/>
</dbReference>
<gene>
    <name evidence="16" type="ORF">DZC73_27390</name>
</gene>
<evidence type="ECO:0000313" key="17">
    <source>
        <dbReference type="Proteomes" id="UP000267464"/>
    </source>
</evidence>
<dbReference type="GO" id="GO:0003676">
    <property type="term" value="F:nucleic acid binding"/>
    <property type="evidence" value="ECO:0007669"/>
    <property type="project" value="InterPro"/>
</dbReference>
<organism evidence="16 17">
    <name type="scientific">Piscinibacter terrae</name>
    <dbReference type="NCBI Taxonomy" id="2496871"/>
    <lineage>
        <taxon>Bacteria</taxon>
        <taxon>Pseudomonadati</taxon>
        <taxon>Pseudomonadota</taxon>
        <taxon>Betaproteobacteria</taxon>
        <taxon>Burkholderiales</taxon>
        <taxon>Sphaerotilaceae</taxon>
        <taxon>Piscinibacter</taxon>
    </lineage>
</organism>
<dbReference type="CDD" id="cd18787">
    <property type="entry name" value="SF2_C_DEAD"/>
    <property type="match status" value="1"/>
</dbReference>
<protein>
    <recommendedName>
        <fullName evidence="9">DEAD-box ATP-dependent RNA helicase RhpA</fullName>
        <ecNumber evidence="1">3.6.4.13</ecNumber>
    </recommendedName>
</protein>
<dbReference type="AlphaFoldDB" id="A0A3N7HJE3"/>
<dbReference type="FunFam" id="3.40.50.300:FF:000108">
    <property type="entry name" value="ATP-dependent RNA helicase RhlE"/>
    <property type="match status" value="1"/>
</dbReference>
<feature type="compositionally biased region" description="Basic and acidic residues" evidence="12">
    <location>
        <begin position="402"/>
        <end position="424"/>
    </location>
</feature>
<dbReference type="Pfam" id="PF00270">
    <property type="entry name" value="DEAD"/>
    <property type="match status" value="1"/>
</dbReference>
<name>A0A3N7HJE3_9BURK</name>
<dbReference type="PROSITE" id="PS51194">
    <property type="entry name" value="HELICASE_CTER"/>
    <property type="match status" value="1"/>
</dbReference>
<dbReference type="Gene3D" id="3.40.50.300">
    <property type="entry name" value="P-loop containing nucleotide triphosphate hydrolases"/>
    <property type="match status" value="2"/>
</dbReference>
<evidence type="ECO:0000256" key="3">
    <source>
        <dbReference type="ARBA" id="ARBA00022741"/>
    </source>
</evidence>
<feature type="compositionally biased region" description="Low complexity" evidence="12">
    <location>
        <begin position="455"/>
        <end position="467"/>
    </location>
</feature>
<feature type="domain" description="Helicase ATP-binding" evidence="13">
    <location>
        <begin position="54"/>
        <end position="232"/>
    </location>
</feature>
<evidence type="ECO:0000256" key="8">
    <source>
        <dbReference type="ARBA" id="ARBA00047984"/>
    </source>
</evidence>
<dbReference type="EC" id="3.6.4.13" evidence="1"/>
<evidence type="ECO:0000259" key="15">
    <source>
        <dbReference type="PROSITE" id="PS51195"/>
    </source>
</evidence>
<comment type="caution">
    <text evidence="16">The sequence shown here is derived from an EMBL/GenBank/DDBJ whole genome shotgun (WGS) entry which is preliminary data.</text>
</comment>
<dbReference type="GO" id="GO:0005829">
    <property type="term" value="C:cytosol"/>
    <property type="evidence" value="ECO:0007669"/>
    <property type="project" value="TreeGrafter"/>
</dbReference>
<dbReference type="OrthoDB" id="8520957at2"/>
<evidence type="ECO:0000256" key="6">
    <source>
        <dbReference type="ARBA" id="ARBA00022840"/>
    </source>
</evidence>
<evidence type="ECO:0000256" key="7">
    <source>
        <dbReference type="ARBA" id="ARBA00038437"/>
    </source>
</evidence>
<feature type="region of interest" description="Disordered" evidence="12">
    <location>
        <begin position="401"/>
        <end position="481"/>
    </location>
</feature>
<dbReference type="InterPro" id="IPR011545">
    <property type="entry name" value="DEAD/DEAH_box_helicase_dom"/>
</dbReference>
<dbReference type="PANTHER" id="PTHR47959">
    <property type="entry name" value="ATP-DEPENDENT RNA HELICASE RHLE-RELATED"/>
    <property type="match status" value="1"/>
</dbReference>
<dbReference type="PROSITE" id="PS00039">
    <property type="entry name" value="DEAD_ATP_HELICASE"/>
    <property type="match status" value="1"/>
</dbReference>
<dbReference type="PROSITE" id="PS51192">
    <property type="entry name" value="HELICASE_ATP_BIND_1"/>
    <property type="match status" value="1"/>
</dbReference>
<evidence type="ECO:0000256" key="2">
    <source>
        <dbReference type="ARBA" id="ARBA00022490"/>
    </source>
</evidence>
<feature type="short sequence motif" description="Q motif" evidence="10">
    <location>
        <begin position="23"/>
        <end position="51"/>
    </location>
</feature>
<feature type="domain" description="DEAD-box RNA helicase Q" evidence="15">
    <location>
        <begin position="23"/>
        <end position="51"/>
    </location>
</feature>
<dbReference type="GO" id="GO:0042255">
    <property type="term" value="P:ribosome assembly"/>
    <property type="evidence" value="ECO:0007669"/>
    <property type="project" value="UniProtKB-ARBA"/>
</dbReference>
<proteinExistence type="inferred from homology"/>
<dbReference type="RefSeq" id="WP_124543575.1">
    <property type="nucleotide sequence ID" value="NZ_QUSW01000010.1"/>
</dbReference>
<dbReference type="InterPro" id="IPR001650">
    <property type="entry name" value="Helicase_C-like"/>
</dbReference>
<reference evidence="16 17" key="1">
    <citation type="submission" date="2018-08" db="EMBL/GenBank/DDBJ databases">
        <authorList>
            <person name="Khan S.A."/>
            <person name="Jeon C.O."/>
            <person name="Chun B.H."/>
            <person name="Jeong S.E."/>
        </authorList>
    </citation>
    <scope>NUCLEOTIDE SEQUENCE [LARGE SCALE GENOMIC DNA]</scope>
    <source>
        <strain evidence="16 17">S-16</strain>
    </source>
</reference>
<keyword evidence="6 11" id="KW-0067">ATP-binding</keyword>
<keyword evidence="3 11" id="KW-0547">Nucleotide-binding</keyword>
<dbReference type="InterPro" id="IPR044742">
    <property type="entry name" value="DEAD/DEAH_RhlB"/>
</dbReference>
<dbReference type="Pfam" id="PF00271">
    <property type="entry name" value="Helicase_C"/>
    <property type="match status" value="1"/>
</dbReference>
<dbReference type="PANTHER" id="PTHR47959:SF13">
    <property type="entry name" value="ATP-DEPENDENT RNA HELICASE RHLE"/>
    <property type="match status" value="1"/>
</dbReference>
<dbReference type="Proteomes" id="UP000267464">
    <property type="component" value="Unassembled WGS sequence"/>
</dbReference>
<dbReference type="GO" id="GO:0003724">
    <property type="term" value="F:RNA helicase activity"/>
    <property type="evidence" value="ECO:0007669"/>
    <property type="project" value="UniProtKB-EC"/>
</dbReference>
<dbReference type="GO" id="GO:0009266">
    <property type="term" value="P:response to temperature stimulus"/>
    <property type="evidence" value="ECO:0007669"/>
    <property type="project" value="UniProtKB-ARBA"/>
</dbReference>
<dbReference type="InterPro" id="IPR000629">
    <property type="entry name" value="RNA-helicase_DEAD-box_CS"/>
</dbReference>
<accession>A0A3N7HJE3</accession>
<evidence type="ECO:0000259" key="14">
    <source>
        <dbReference type="PROSITE" id="PS51194"/>
    </source>
</evidence>
<dbReference type="GO" id="GO:0016787">
    <property type="term" value="F:hydrolase activity"/>
    <property type="evidence" value="ECO:0007669"/>
    <property type="project" value="UniProtKB-KW"/>
</dbReference>
<evidence type="ECO:0000256" key="10">
    <source>
        <dbReference type="PROSITE-ProRule" id="PRU00552"/>
    </source>
</evidence>
<evidence type="ECO:0000256" key="11">
    <source>
        <dbReference type="RuleBase" id="RU000492"/>
    </source>
</evidence>
<comment type="similarity">
    <text evidence="7 11">Belongs to the DEAD box helicase family.</text>
</comment>
<keyword evidence="5 11" id="KW-0347">Helicase</keyword>
<evidence type="ECO:0000256" key="4">
    <source>
        <dbReference type="ARBA" id="ARBA00022801"/>
    </source>
</evidence>
<dbReference type="SMART" id="SM00490">
    <property type="entry name" value="HELICc"/>
    <property type="match status" value="1"/>
</dbReference>
<keyword evidence="2" id="KW-0963">Cytoplasm</keyword>
<dbReference type="InterPro" id="IPR014001">
    <property type="entry name" value="Helicase_ATP-bd"/>
</dbReference>
<evidence type="ECO:0000256" key="12">
    <source>
        <dbReference type="SAM" id="MobiDB-lite"/>
    </source>
</evidence>
<dbReference type="SUPFAM" id="SSF52540">
    <property type="entry name" value="P-loop containing nucleoside triphosphate hydrolases"/>
    <property type="match status" value="1"/>
</dbReference>
<dbReference type="InterPro" id="IPR014014">
    <property type="entry name" value="RNA_helicase_DEAD_Q_motif"/>
</dbReference>
<evidence type="ECO:0000256" key="1">
    <source>
        <dbReference type="ARBA" id="ARBA00012552"/>
    </source>
</evidence>
<feature type="region of interest" description="Disordered" evidence="12">
    <location>
        <begin position="1"/>
        <end position="27"/>
    </location>
</feature>
<dbReference type="InterPro" id="IPR027417">
    <property type="entry name" value="P-loop_NTPase"/>
</dbReference>
<sequence>MTENPLAAGAGSTPTDSPSPAPARFDTLPLDPKLLRAVAESGYLTMTPIQAKAIPIVLDGRDVMGAAQTGTGKTAAFSLPLLQKMLKHENASMSPARHPVRALVLAPTRELADQVANSIKTYSKHTKLRAAVVFGGIDMKPQTLELKAGVEVLIATPGRLLDHIEAKNAVLNQVEYVVLDEADRMLDIGFLPDLQRILSYLPKQRQTLLFSATFSPEIKRLAESYLQDPILVEVARPNATASTVEQRFYSVSTDDKRAAVLKLLKDRALTQAIIFVNSKLGCARLARAFERDGLRTNALHGDKSQDERLKALDAFKRGEVDVLVATDVAARGLDIADLPAVFNFDVPFNAEDYVHRIGRTGRAGASGLAITLVTREDSRLVSDIEKLIKKKLELEPLELDDERPRRESRERPRREEDERRESRPAPRSGGGYVPPLPRQPVDPFFERPYEASTTAEPAWEKAAQAAPSTPRGHSPNIKPKRKVAALFGAKKTVPADSDQ</sequence>
<dbReference type="SMART" id="SM00487">
    <property type="entry name" value="DEXDc"/>
    <property type="match status" value="1"/>
</dbReference>
<evidence type="ECO:0000313" key="16">
    <source>
        <dbReference type="EMBL" id="RQP21633.1"/>
    </source>
</evidence>
<reference evidence="16 17" key="2">
    <citation type="submission" date="2018-12" db="EMBL/GenBank/DDBJ databases">
        <title>Rhizobacter gummiphilus sp. nov., a rubber-degrading bacterium isolated from the soil of a botanical garden in Japan.</title>
        <authorList>
            <person name="Shunsuke S.S."/>
        </authorList>
    </citation>
    <scope>NUCLEOTIDE SEQUENCE [LARGE SCALE GENOMIC DNA]</scope>
    <source>
        <strain evidence="16 17">S-16</strain>
    </source>
</reference>
<feature type="compositionally biased region" description="Low complexity" evidence="12">
    <location>
        <begin position="9"/>
        <end position="18"/>
    </location>
</feature>
<evidence type="ECO:0000256" key="5">
    <source>
        <dbReference type="ARBA" id="ARBA00022806"/>
    </source>
</evidence>
<dbReference type="EMBL" id="QUSW01000010">
    <property type="protein sequence ID" value="RQP21633.1"/>
    <property type="molecule type" value="Genomic_DNA"/>
</dbReference>
<dbReference type="CDD" id="cd00268">
    <property type="entry name" value="DEADc"/>
    <property type="match status" value="1"/>
</dbReference>
<comment type="catalytic activity">
    <reaction evidence="8">
        <text>ATP + H2O = ADP + phosphate + H(+)</text>
        <dbReference type="Rhea" id="RHEA:13065"/>
        <dbReference type="ChEBI" id="CHEBI:15377"/>
        <dbReference type="ChEBI" id="CHEBI:15378"/>
        <dbReference type="ChEBI" id="CHEBI:30616"/>
        <dbReference type="ChEBI" id="CHEBI:43474"/>
        <dbReference type="ChEBI" id="CHEBI:456216"/>
        <dbReference type="EC" id="3.6.4.13"/>
    </reaction>
</comment>
<keyword evidence="17" id="KW-1185">Reference proteome</keyword>
<dbReference type="PROSITE" id="PS51195">
    <property type="entry name" value="Q_MOTIF"/>
    <property type="match status" value="1"/>
</dbReference>
<dbReference type="GO" id="GO:0005524">
    <property type="term" value="F:ATP binding"/>
    <property type="evidence" value="ECO:0007669"/>
    <property type="project" value="UniProtKB-KW"/>
</dbReference>
<keyword evidence="4 11" id="KW-0378">Hydrolase</keyword>
<feature type="domain" description="Helicase C-terminal" evidence="14">
    <location>
        <begin position="255"/>
        <end position="403"/>
    </location>
</feature>
<evidence type="ECO:0000256" key="9">
    <source>
        <dbReference type="ARBA" id="ARBA00074363"/>
    </source>
</evidence>
<evidence type="ECO:0000259" key="13">
    <source>
        <dbReference type="PROSITE" id="PS51192"/>
    </source>
</evidence>